<keyword evidence="3" id="KW-1185">Reference proteome</keyword>
<accession>A0A501PG78</accession>
<dbReference type="InterPro" id="IPR037523">
    <property type="entry name" value="VOC_core"/>
</dbReference>
<sequence>MSILGVESVIFGVDDLETCTRFWEDFGLVPVSRDETESIFEVASGSRVIVRRNGDARLPQPFEGNGVKETIWGVDSEENLEKLVAGLAEDLEVTRDADGTAHCVCPDGQPIGLRVWNKRDVLSQPDAVNAPGCIQRLNQHRKWRHKAIPKTINHVVFFSDDYVSSYEFYRDKLGFRYTDHSKGVGIFARADGTYEHHSIFWVNTDLPVAPDHFGFMHIAFGLEDIDEVMLGANIMDKKGWKNTSMNSSGGISRHRISSAIYYYIDNPCGGEAEYHADTDYLDDNWVPRAWDFKFGSLLWSHNAPPIFRGDDIPWDMTFDADESSFEPYRKANKKDLDKDLAGLTDDDEHAI</sequence>
<dbReference type="SUPFAM" id="SSF54593">
    <property type="entry name" value="Glyoxalase/Bleomycin resistance protein/Dihydroxybiphenyl dioxygenase"/>
    <property type="match status" value="1"/>
</dbReference>
<dbReference type="PROSITE" id="PS51819">
    <property type="entry name" value="VOC"/>
    <property type="match status" value="1"/>
</dbReference>
<dbReference type="Pfam" id="PF00903">
    <property type="entry name" value="Glyoxalase"/>
    <property type="match status" value="1"/>
</dbReference>
<proteinExistence type="predicted"/>
<organism evidence="2 3">
    <name type="scientific">Emcibacter nanhaiensis</name>
    <dbReference type="NCBI Taxonomy" id="1505037"/>
    <lineage>
        <taxon>Bacteria</taxon>
        <taxon>Pseudomonadati</taxon>
        <taxon>Pseudomonadota</taxon>
        <taxon>Alphaproteobacteria</taxon>
        <taxon>Emcibacterales</taxon>
        <taxon>Emcibacteraceae</taxon>
        <taxon>Emcibacter</taxon>
    </lineage>
</organism>
<dbReference type="AlphaFoldDB" id="A0A501PG78"/>
<dbReference type="InterPro" id="IPR004360">
    <property type="entry name" value="Glyas_Fos-R_dOase_dom"/>
</dbReference>
<dbReference type="Proteomes" id="UP000319148">
    <property type="component" value="Unassembled WGS sequence"/>
</dbReference>
<name>A0A501PG78_9PROT</name>
<evidence type="ECO:0000313" key="2">
    <source>
        <dbReference type="EMBL" id="TPD59047.1"/>
    </source>
</evidence>
<comment type="caution">
    <text evidence="2">The sequence shown here is derived from an EMBL/GenBank/DDBJ whole genome shotgun (WGS) entry which is preliminary data.</text>
</comment>
<dbReference type="InterPro" id="IPR029068">
    <property type="entry name" value="Glyas_Bleomycin-R_OHBP_Dase"/>
</dbReference>
<evidence type="ECO:0000313" key="3">
    <source>
        <dbReference type="Proteomes" id="UP000319148"/>
    </source>
</evidence>
<gene>
    <name evidence="2" type="ORF">FIV46_12495</name>
</gene>
<protein>
    <submittedName>
        <fullName evidence="2">Bleomycin resistance protein</fullName>
    </submittedName>
</protein>
<feature type="domain" description="VOC" evidence="1">
    <location>
        <begin position="151"/>
        <end position="277"/>
    </location>
</feature>
<reference evidence="3" key="1">
    <citation type="submission" date="2019-06" db="EMBL/GenBank/DDBJ databases">
        <title>The complete genome of Emcibacter congregatus ZYLT.</title>
        <authorList>
            <person name="Zhao Z."/>
        </authorList>
    </citation>
    <scope>NUCLEOTIDE SEQUENCE [LARGE SCALE GENOMIC DNA]</scope>
    <source>
        <strain evidence="3">MCCC 1A06723</strain>
    </source>
</reference>
<evidence type="ECO:0000259" key="1">
    <source>
        <dbReference type="PROSITE" id="PS51819"/>
    </source>
</evidence>
<dbReference type="OrthoDB" id="9803142at2"/>
<dbReference type="RefSeq" id="WP_139941266.1">
    <property type="nucleotide sequence ID" value="NZ_JBHSYP010000002.1"/>
</dbReference>
<dbReference type="Gene3D" id="3.10.180.10">
    <property type="entry name" value="2,3-Dihydroxybiphenyl 1,2-Dioxygenase, domain 1"/>
    <property type="match status" value="1"/>
</dbReference>
<dbReference type="EMBL" id="VFIY01000015">
    <property type="protein sequence ID" value="TPD59047.1"/>
    <property type="molecule type" value="Genomic_DNA"/>
</dbReference>